<gene>
    <name evidence="3" type="ORF">AVDCRST_MAG42-2393</name>
</gene>
<evidence type="ECO:0000313" key="3">
    <source>
        <dbReference type="EMBL" id="CAA9254120.1"/>
    </source>
</evidence>
<organism evidence="3">
    <name type="scientific">uncultured Chthoniobacterales bacterium</name>
    <dbReference type="NCBI Taxonomy" id="1836801"/>
    <lineage>
        <taxon>Bacteria</taxon>
        <taxon>Pseudomonadati</taxon>
        <taxon>Verrucomicrobiota</taxon>
        <taxon>Spartobacteria</taxon>
        <taxon>Chthoniobacterales</taxon>
        <taxon>environmental samples</taxon>
    </lineage>
</organism>
<accession>A0A6J4IM27</accession>
<feature type="region of interest" description="Disordered" evidence="1">
    <location>
        <begin position="1"/>
        <end position="32"/>
    </location>
</feature>
<dbReference type="InterPro" id="IPR037401">
    <property type="entry name" value="SnoaL-like"/>
</dbReference>
<dbReference type="InterPro" id="IPR032710">
    <property type="entry name" value="NTF2-like_dom_sf"/>
</dbReference>
<feature type="domain" description="SnoaL-like" evidence="2">
    <location>
        <begin position="21"/>
        <end position="111"/>
    </location>
</feature>
<proteinExistence type="predicted"/>
<dbReference type="Pfam" id="PF12680">
    <property type="entry name" value="SnoaL_2"/>
    <property type="match status" value="1"/>
</dbReference>
<dbReference type="AlphaFoldDB" id="A0A6J4IM27"/>
<dbReference type="SUPFAM" id="SSF54427">
    <property type="entry name" value="NTF2-like"/>
    <property type="match status" value="1"/>
</dbReference>
<dbReference type="EMBL" id="CADCTA010000085">
    <property type="protein sequence ID" value="CAA9254120.1"/>
    <property type="molecule type" value="Genomic_DNA"/>
</dbReference>
<evidence type="ECO:0000256" key="1">
    <source>
        <dbReference type="SAM" id="MobiDB-lite"/>
    </source>
</evidence>
<evidence type="ECO:0000259" key="2">
    <source>
        <dbReference type="Pfam" id="PF12680"/>
    </source>
</evidence>
<sequence>MSADNGNNGLAARFKEALQQTEQSRDPSPVASLFKEGARLTNLGGDHGNDATKFWQVYLEQFSDIRSEFTGEITSDSSAALEWQSRGTLTDGRSVDYRGVSVIEYDGDAVTSFRTYYDSAAFVRTKTQYSPH</sequence>
<name>A0A6J4IM27_9BACT</name>
<protein>
    <recommendedName>
        <fullName evidence="2">SnoaL-like domain-containing protein</fullName>
    </recommendedName>
</protein>
<dbReference type="Gene3D" id="3.10.450.50">
    <property type="match status" value="1"/>
</dbReference>
<reference evidence="3" key="1">
    <citation type="submission" date="2020-02" db="EMBL/GenBank/DDBJ databases">
        <authorList>
            <person name="Meier V. D."/>
        </authorList>
    </citation>
    <scope>NUCLEOTIDE SEQUENCE</scope>
    <source>
        <strain evidence="3">AVDCRST_MAG42</strain>
    </source>
</reference>